<name>A0A0C2X3J1_AMAMK</name>
<sequence length="85" mass="9690">MFGFFKSRSSKSKPTPVKTVSEKTPHWVKTGDYTFNRVKPESEPDTFNKVTHGRVAEMLDEDDMAWTIPKQQKSTGCVSLQCFDS</sequence>
<dbReference type="EMBL" id="KN818260">
    <property type="protein sequence ID" value="KIL63293.1"/>
    <property type="molecule type" value="Genomic_DNA"/>
</dbReference>
<dbReference type="Proteomes" id="UP000054549">
    <property type="component" value="Unassembled WGS sequence"/>
</dbReference>
<evidence type="ECO:0000256" key="1">
    <source>
        <dbReference type="SAM" id="MobiDB-lite"/>
    </source>
</evidence>
<protein>
    <submittedName>
        <fullName evidence="2">Uncharacterized protein</fullName>
    </submittedName>
</protein>
<proteinExistence type="predicted"/>
<feature type="region of interest" description="Disordered" evidence="1">
    <location>
        <begin position="1"/>
        <end position="23"/>
    </location>
</feature>
<reference evidence="2 3" key="1">
    <citation type="submission" date="2014-04" db="EMBL/GenBank/DDBJ databases">
        <title>Evolutionary Origins and Diversification of the Mycorrhizal Mutualists.</title>
        <authorList>
            <consortium name="DOE Joint Genome Institute"/>
            <consortium name="Mycorrhizal Genomics Consortium"/>
            <person name="Kohler A."/>
            <person name="Kuo A."/>
            <person name="Nagy L.G."/>
            <person name="Floudas D."/>
            <person name="Copeland A."/>
            <person name="Barry K.W."/>
            <person name="Cichocki N."/>
            <person name="Veneault-Fourrey C."/>
            <person name="LaButti K."/>
            <person name="Lindquist E.A."/>
            <person name="Lipzen A."/>
            <person name="Lundell T."/>
            <person name="Morin E."/>
            <person name="Murat C."/>
            <person name="Riley R."/>
            <person name="Ohm R."/>
            <person name="Sun H."/>
            <person name="Tunlid A."/>
            <person name="Henrissat B."/>
            <person name="Grigoriev I.V."/>
            <person name="Hibbett D.S."/>
            <person name="Martin F."/>
        </authorList>
    </citation>
    <scope>NUCLEOTIDE SEQUENCE [LARGE SCALE GENOMIC DNA]</scope>
    <source>
        <strain evidence="2 3">Koide BX008</strain>
    </source>
</reference>
<accession>A0A0C2X3J1</accession>
<gene>
    <name evidence="2" type="ORF">M378DRAFT_164579</name>
</gene>
<dbReference type="AlphaFoldDB" id="A0A0C2X3J1"/>
<dbReference type="HOGENOM" id="CLU_2512177_0_0_1"/>
<organism evidence="2 3">
    <name type="scientific">Amanita muscaria (strain Koide BX008)</name>
    <dbReference type="NCBI Taxonomy" id="946122"/>
    <lineage>
        <taxon>Eukaryota</taxon>
        <taxon>Fungi</taxon>
        <taxon>Dikarya</taxon>
        <taxon>Basidiomycota</taxon>
        <taxon>Agaricomycotina</taxon>
        <taxon>Agaricomycetes</taxon>
        <taxon>Agaricomycetidae</taxon>
        <taxon>Agaricales</taxon>
        <taxon>Pluteineae</taxon>
        <taxon>Amanitaceae</taxon>
        <taxon>Amanita</taxon>
    </lineage>
</organism>
<evidence type="ECO:0000313" key="2">
    <source>
        <dbReference type="EMBL" id="KIL63293.1"/>
    </source>
</evidence>
<dbReference type="InParanoid" id="A0A0C2X3J1"/>
<evidence type="ECO:0000313" key="3">
    <source>
        <dbReference type="Proteomes" id="UP000054549"/>
    </source>
</evidence>
<keyword evidence="3" id="KW-1185">Reference proteome</keyword>